<accession>A0A7H8QB31</accession>
<evidence type="ECO:0000259" key="3">
    <source>
        <dbReference type="PROSITE" id="PS01031"/>
    </source>
</evidence>
<dbReference type="EMBL" id="CP051177">
    <property type="protein sequence ID" value="QKX51157.1"/>
    <property type="molecule type" value="Genomic_DNA"/>
</dbReference>
<dbReference type="RefSeq" id="WP_036804213.1">
    <property type="nucleotide sequence ID" value="NZ_CP051177.1"/>
</dbReference>
<proteinExistence type="inferred from homology"/>
<dbReference type="InterPro" id="IPR008978">
    <property type="entry name" value="HSP20-like_chaperone"/>
</dbReference>
<dbReference type="InterPro" id="IPR031107">
    <property type="entry name" value="Small_HSP"/>
</dbReference>
<evidence type="ECO:0000313" key="5">
    <source>
        <dbReference type="Proteomes" id="UP000509222"/>
    </source>
</evidence>
<dbReference type="Gene3D" id="2.60.40.790">
    <property type="match status" value="1"/>
</dbReference>
<dbReference type="AlphaFoldDB" id="A0A7H8QB31"/>
<evidence type="ECO:0000256" key="1">
    <source>
        <dbReference type="PROSITE-ProRule" id="PRU00285"/>
    </source>
</evidence>
<evidence type="ECO:0000313" key="4">
    <source>
        <dbReference type="EMBL" id="QKX51157.1"/>
    </source>
</evidence>
<dbReference type="SUPFAM" id="SSF49764">
    <property type="entry name" value="HSP20-like chaperones"/>
    <property type="match status" value="1"/>
</dbReference>
<feature type="domain" description="SHSP" evidence="3">
    <location>
        <begin position="29"/>
        <end position="144"/>
    </location>
</feature>
<protein>
    <submittedName>
        <fullName evidence="4">Hsp20/alpha crystallin family protein</fullName>
    </submittedName>
</protein>
<organism evidence="4 5">
    <name type="scientific">Planococcus glaciei</name>
    <dbReference type="NCBI Taxonomy" id="459472"/>
    <lineage>
        <taxon>Bacteria</taxon>
        <taxon>Bacillati</taxon>
        <taxon>Bacillota</taxon>
        <taxon>Bacilli</taxon>
        <taxon>Bacillales</taxon>
        <taxon>Caryophanaceae</taxon>
        <taxon>Planococcus</taxon>
    </lineage>
</organism>
<dbReference type="Proteomes" id="UP000509222">
    <property type="component" value="Chromosome"/>
</dbReference>
<dbReference type="PROSITE" id="PS01031">
    <property type="entry name" value="SHSP"/>
    <property type="match status" value="1"/>
</dbReference>
<sequence length="144" mass="16902">MSTLFPRKQTDLFPSLFGSGLESDFFNKFFGENTYPQVDIKEKEGQYEFMVDLPGFSKDEVEVEYKDGYLEIRGEREQNWESNDTEGRYVRKERSYGAFKRSFYIGEIDEKQIAGSFEKGVLMLQVPKSNEQARKDKGYRIPIE</sequence>
<dbReference type="CDD" id="cd06471">
    <property type="entry name" value="ACD_LpsHSP_like"/>
    <property type="match status" value="1"/>
</dbReference>
<keyword evidence="5" id="KW-1185">Reference proteome</keyword>
<reference evidence="5" key="1">
    <citation type="submission" date="2020-06" db="EMBL/GenBank/DDBJ databases">
        <title>Isolation of Planomicrobium glaciei.</title>
        <authorList>
            <person name="Malisova L."/>
            <person name="Safrankova R."/>
            <person name="Jakubu V."/>
            <person name="Spanelova P."/>
        </authorList>
    </citation>
    <scope>NUCLEOTIDE SEQUENCE [LARGE SCALE GENOMIC DNA]</scope>
    <source>
        <strain evidence="5">NRL-ATB46093</strain>
    </source>
</reference>
<dbReference type="InterPro" id="IPR002068">
    <property type="entry name" value="A-crystallin/Hsp20_dom"/>
</dbReference>
<evidence type="ECO:0000256" key="2">
    <source>
        <dbReference type="RuleBase" id="RU003616"/>
    </source>
</evidence>
<comment type="similarity">
    <text evidence="1 2">Belongs to the small heat shock protein (HSP20) family.</text>
</comment>
<dbReference type="PANTHER" id="PTHR11527">
    <property type="entry name" value="HEAT-SHOCK PROTEIN 20 FAMILY MEMBER"/>
    <property type="match status" value="1"/>
</dbReference>
<dbReference type="Pfam" id="PF00011">
    <property type="entry name" value="HSP20"/>
    <property type="match status" value="1"/>
</dbReference>
<gene>
    <name evidence="4" type="ORF">HF394_11455</name>
</gene>
<name>A0A7H8QB31_9BACL</name>